<evidence type="ECO:0000313" key="3">
    <source>
        <dbReference type="Proteomes" id="UP000092993"/>
    </source>
</evidence>
<organism evidence="2 3">
    <name type="scientific">Grifola frondosa</name>
    <name type="common">Maitake</name>
    <name type="synonym">Polyporus frondosus</name>
    <dbReference type="NCBI Taxonomy" id="5627"/>
    <lineage>
        <taxon>Eukaryota</taxon>
        <taxon>Fungi</taxon>
        <taxon>Dikarya</taxon>
        <taxon>Basidiomycota</taxon>
        <taxon>Agaricomycotina</taxon>
        <taxon>Agaricomycetes</taxon>
        <taxon>Polyporales</taxon>
        <taxon>Grifolaceae</taxon>
        <taxon>Grifola</taxon>
    </lineage>
</organism>
<evidence type="ECO:0008006" key="4">
    <source>
        <dbReference type="Google" id="ProtNLM"/>
    </source>
</evidence>
<accession>A0A1C7MEE9</accession>
<feature type="compositionally biased region" description="Basic and acidic residues" evidence="1">
    <location>
        <begin position="10"/>
        <end position="19"/>
    </location>
</feature>
<dbReference type="AlphaFoldDB" id="A0A1C7MEE9"/>
<proteinExistence type="predicted"/>
<comment type="caution">
    <text evidence="2">The sequence shown here is derived from an EMBL/GenBank/DDBJ whole genome shotgun (WGS) entry which is preliminary data.</text>
</comment>
<name>A0A1C7MEE9_GRIFR</name>
<protein>
    <recommendedName>
        <fullName evidence="4">Small EDRK-rich factor-like N-terminal domain-containing protein</fullName>
    </recommendedName>
</protein>
<evidence type="ECO:0000313" key="2">
    <source>
        <dbReference type="EMBL" id="OBZ75260.1"/>
    </source>
</evidence>
<sequence>MKAKQRRNRRVEMSSEKTSGKPRNASASKGRLERAKAAAAAQAARMKKEKVRSKKQMHATIASPGPAAENKMKTKRVTFA</sequence>
<feature type="compositionally biased region" description="Basic residues" evidence="1">
    <location>
        <begin position="45"/>
        <end position="57"/>
    </location>
</feature>
<feature type="region of interest" description="Disordered" evidence="1">
    <location>
        <begin position="1"/>
        <end position="80"/>
    </location>
</feature>
<reference evidence="2 3" key="1">
    <citation type="submission" date="2016-03" db="EMBL/GenBank/DDBJ databases">
        <title>Whole genome sequencing of Grifola frondosa 9006-11.</title>
        <authorList>
            <person name="Min B."/>
            <person name="Park H."/>
            <person name="Kim J.-G."/>
            <person name="Cho H."/>
            <person name="Oh Y.-L."/>
            <person name="Kong W.-S."/>
            <person name="Choi I.-G."/>
        </authorList>
    </citation>
    <scope>NUCLEOTIDE SEQUENCE [LARGE SCALE GENOMIC DNA]</scope>
    <source>
        <strain evidence="2 3">9006-11</strain>
    </source>
</reference>
<dbReference type="EMBL" id="LUGG01000004">
    <property type="protein sequence ID" value="OBZ75260.1"/>
    <property type="molecule type" value="Genomic_DNA"/>
</dbReference>
<evidence type="ECO:0000256" key="1">
    <source>
        <dbReference type="SAM" id="MobiDB-lite"/>
    </source>
</evidence>
<gene>
    <name evidence="2" type="ORF">A0H81_04962</name>
</gene>
<keyword evidence="3" id="KW-1185">Reference proteome</keyword>
<dbReference type="Proteomes" id="UP000092993">
    <property type="component" value="Unassembled WGS sequence"/>
</dbReference>